<gene>
    <name evidence="3" type="ORF">EZ315_13835</name>
</gene>
<dbReference type="EMBL" id="SJSA01000002">
    <property type="protein sequence ID" value="TGG36903.1"/>
    <property type="molecule type" value="Genomic_DNA"/>
</dbReference>
<reference evidence="3 4" key="1">
    <citation type="submission" date="2019-02" db="EMBL/GenBank/DDBJ databases">
        <title>Isolation and identification of novel species under the genus Muribaculum.</title>
        <authorList>
            <person name="Miyake S."/>
            <person name="Ding Y."/>
            <person name="Low A."/>
            <person name="Soh M."/>
            <person name="Seedorf H."/>
        </authorList>
    </citation>
    <scope>NUCLEOTIDE SEQUENCE [LARGE SCALE GENOMIC DNA]</scope>
    <source>
        <strain evidence="3 4">TLL-A3</strain>
    </source>
</reference>
<proteinExistence type="predicted"/>
<feature type="compositionally biased region" description="Basic and acidic residues" evidence="1">
    <location>
        <begin position="36"/>
        <end position="52"/>
    </location>
</feature>
<protein>
    <recommendedName>
        <fullName evidence="5">Conjugal transfer protein TraD</fullName>
    </recommendedName>
</protein>
<keyword evidence="2" id="KW-1133">Transmembrane helix</keyword>
<dbReference type="AlphaFoldDB" id="A0A4Z0V6L1"/>
<dbReference type="Proteomes" id="UP000297635">
    <property type="component" value="Unassembled WGS sequence"/>
</dbReference>
<keyword evidence="2" id="KW-0812">Transmembrane</keyword>
<feature type="region of interest" description="Disordered" evidence="1">
    <location>
        <begin position="36"/>
        <end position="62"/>
    </location>
</feature>
<organism evidence="3 4">
    <name type="scientific">Duncaniella freteri</name>
    <dbReference type="NCBI Taxonomy" id="2530391"/>
    <lineage>
        <taxon>Bacteria</taxon>
        <taxon>Pseudomonadati</taxon>
        <taxon>Bacteroidota</taxon>
        <taxon>Bacteroidia</taxon>
        <taxon>Bacteroidales</taxon>
        <taxon>Muribaculaceae</taxon>
        <taxon>Duncaniella</taxon>
    </lineage>
</organism>
<evidence type="ECO:0008006" key="5">
    <source>
        <dbReference type="Google" id="ProtNLM"/>
    </source>
</evidence>
<sequence>MRDILLSVVFMLNMGFIVLFAIDFLKRYKTNQSVDKNVDAGENPKDVTEHEPTSAPARKAGVGKSKFSMDDVRRIAAKASENAVSEFLEEMDIEDVEFDETESSVKPAQLSPEEIKAAFETDQRIADEISDSDDSIAVPNATGADFDELARAELILGRKTEPTTEEHQYVVRVFANFKNTELMDHIPRYILDKLDECQRKVEALGVKIETTTPEKVSVNSFDEFIISDFIPKSQTLTPTTR</sequence>
<feature type="transmembrane region" description="Helical" evidence="2">
    <location>
        <begin position="6"/>
        <end position="25"/>
    </location>
</feature>
<name>A0A4Z0V6L1_9BACT</name>
<dbReference type="RefSeq" id="WP_135472607.1">
    <property type="nucleotide sequence ID" value="NZ_SJSA01000002.1"/>
</dbReference>
<evidence type="ECO:0000256" key="1">
    <source>
        <dbReference type="SAM" id="MobiDB-lite"/>
    </source>
</evidence>
<comment type="caution">
    <text evidence="3">The sequence shown here is derived from an EMBL/GenBank/DDBJ whole genome shotgun (WGS) entry which is preliminary data.</text>
</comment>
<evidence type="ECO:0000256" key="2">
    <source>
        <dbReference type="SAM" id="Phobius"/>
    </source>
</evidence>
<accession>A0A4Z0V6L1</accession>
<evidence type="ECO:0000313" key="4">
    <source>
        <dbReference type="Proteomes" id="UP000297635"/>
    </source>
</evidence>
<dbReference type="GeneID" id="82150872"/>
<keyword evidence="4" id="KW-1185">Reference proteome</keyword>
<evidence type="ECO:0000313" key="3">
    <source>
        <dbReference type="EMBL" id="TGG36903.1"/>
    </source>
</evidence>
<keyword evidence="2" id="KW-0472">Membrane</keyword>